<dbReference type="EMBL" id="FOAT01000016">
    <property type="protein sequence ID" value="SEL25488.1"/>
    <property type="molecule type" value="Genomic_DNA"/>
</dbReference>
<gene>
    <name evidence="7" type="ORF">SAMN05216469_11638</name>
</gene>
<dbReference type="AlphaFoldDB" id="A0A1H7NR30"/>
<feature type="domain" description="Nucleoside phosphorylase" evidence="6">
    <location>
        <begin position="9"/>
        <end position="233"/>
    </location>
</feature>
<dbReference type="GO" id="GO:0009164">
    <property type="term" value="P:nucleoside catabolic process"/>
    <property type="evidence" value="ECO:0007669"/>
    <property type="project" value="InterPro"/>
</dbReference>
<dbReference type="NCBIfam" id="TIGR01704">
    <property type="entry name" value="MTA_SAH-Nsdase"/>
    <property type="match status" value="1"/>
</dbReference>
<dbReference type="InterPro" id="IPR035994">
    <property type="entry name" value="Nucleoside_phosphorylase_sf"/>
</dbReference>
<evidence type="ECO:0000256" key="5">
    <source>
        <dbReference type="ARBA" id="ARBA00023167"/>
    </source>
</evidence>
<evidence type="ECO:0000313" key="7">
    <source>
        <dbReference type="EMBL" id="SEL25488.1"/>
    </source>
</evidence>
<evidence type="ECO:0000313" key="8">
    <source>
        <dbReference type="Proteomes" id="UP000186015"/>
    </source>
</evidence>
<keyword evidence="4" id="KW-0378">Hydrolase</keyword>
<dbReference type="PANTHER" id="PTHR46832">
    <property type="entry name" value="5'-METHYLTHIOADENOSINE/S-ADENOSYLHOMOCYSTEINE NUCLEOSIDASE"/>
    <property type="match status" value="1"/>
</dbReference>
<keyword evidence="3" id="KW-0028">Amino-acid biosynthesis</keyword>
<accession>A0A1H7NR30</accession>
<sequence>MFKNKDLYTVGVIGAMKPEVDAIKGLLKDGSTYTVSGIEFVYGELFGMNVVAAVCGIGKVFAAICAEAMIVTFKTDVIINAGVGGSLTDKLDIGDAGIAYAVVQHDMDTTPFGDPKGLISGINKVYFDCDTHCVDLLASAADELGVRNENGVIASGDCFVNSSAKRDELRSEFNAIICEMESGAIGHVCYVNEVPFCVLRTVSDNGDDDSHNDYAQSLAKAAKAELDILVSFLKKLGAEKN</sequence>
<dbReference type="Pfam" id="PF01048">
    <property type="entry name" value="PNP_UDP_1"/>
    <property type="match status" value="1"/>
</dbReference>
<evidence type="ECO:0000259" key="6">
    <source>
        <dbReference type="Pfam" id="PF01048"/>
    </source>
</evidence>
<dbReference type="NCBIfam" id="NF004079">
    <property type="entry name" value="PRK05584.1"/>
    <property type="match status" value="1"/>
</dbReference>
<dbReference type="GO" id="GO:0019509">
    <property type="term" value="P:L-methionine salvage from methylthioadenosine"/>
    <property type="evidence" value="ECO:0007669"/>
    <property type="project" value="UniProtKB-UniPathway"/>
</dbReference>
<dbReference type="GO" id="GO:0019284">
    <property type="term" value="P:L-methionine salvage from S-adenosylmethionine"/>
    <property type="evidence" value="ECO:0007669"/>
    <property type="project" value="TreeGrafter"/>
</dbReference>
<dbReference type="Proteomes" id="UP000186015">
    <property type="component" value="Unassembled WGS sequence"/>
</dbReference>
<name>A0A1H7NR30_RUMAL</name>
<proteinExistence type="predicted"/>
<dbReference type="InterPro" id="IPR010049">
    <property type="entry name" value="MTA_SAH_Nsdase"/>
</dbReference>
<evidence type="ECO:0000256" key="1">
    <source>
        <dbReference type="ARBA" id="ARBA00004945"/>
    </source>
</evidence>
<organism evidence="7 8">
    <name type="scientific">Ruminococcus albus</name>
    <dbReference type="NCBI Taxonomy" id="1264"/>
    <lineage>
        <taxon>Bacteria</taxon>
        <taxon>Bacillati</taxon>
        <taxon>Bacillota</taxon>
        <taxon>Clostridia</taxon>
        <taxon>Eubacteriales</taxon>
        <taxon>Oscillospiraceae</taxon>
        <taxon>Ruminococcus</taxon>
    </lineage>
</organism>
<dbReference type="SUPFAM" id="SSF53167">
    <property type="entry name" value="Purine and uridine phosphorylases"/>
    <property type="match status" value="1"/>
</dbReference>
<dbReference type="InterPro" id="IPR000845">
    <property type="entry name" value="Nucleoside_phosphorylase_d"/>
</dbReference>
<dbReference type="EC" id="3.2.2.9" evidence="2"/>
<dbReference type="RefSeq" id="WP_074835159.1">
    <property type="nucleotide sequence ID" value="NZ_FOAT01000016.1"/>
</dbReference>
<dbReference type="Gene3D" id="3.40.50.1580">
    <property type="entry name" value="Nucleoside phosphorylase domain"/>
    <property type="match status" value="1"/>
</dbReference>
<comment type="pathway">
    <text evidence="1">Amino-acid biosynthesis; L-methionine biosynthesis via salvage pathway; S-methyl-5-thio-alpha-D-ribose 1-phosphate from S-methyl-5'-thioadenosine (hydrolase route): step 1/2.</text>
</comment>
<keyword evidence="5" id="KW-0486">Methionine biosynthesis</keyword>
<evidence type="ECO:0000256" key="3">
    <source>
        <dbReference type="ARBA" id="ARBA00022605"/>
    </source>
</evidence>
<dbReference type="UniPathway" id="UPA00904">
    <property type="reaction ID" value="UER00871"/>
</dbReference>
<dbReference type="OrthoDB" id="9792278at2"/>
<dbReference type="PANTHER" id="PTHR46832:SF1">
    <property type="entry name" value="5'-METHYLTHIOADENOSINE_S-ADENOSYLHOMOCYSTEINE NUCLEOSIDASE"/>
    <property type="match status" value="1"/>
</dbReference>
<dbReference type="GO" id="GO:0005829">
    <property type="term" value="C:cytosol"/>
    <property type="evidence" value="ECO:0007669"/>
    <property type="project" value="TreeGrafter"/>
</dbReference>
<evidence type="ECO:0000256" key="4">
    <source>
        <dbReference type="ARBA" id="ARBA00022801"/>
    </source>
</evidence>
<dbReference type="GO" id="GO:0008930">
    <property type="term" value="F:methylthioadenosine nucleosidase activity"/>
    <property type="evidence" value="ECO:0007669"/>
    <property type="project" value="InterPro"/>
</dbReference>
<evidence type="ECO:0000256" key="2">
    <source>
        <dbReference type="ARBA" id="ARBA00011974"/>
    </source>
</evidence>
<dbReference type="GO" id="GO:0008782">
    <property type="term" value="F:adenosylhomocysteine nucleosidase activity"/>
    <property type="evidence" value="ECO:0007669"/>
    <property type="project" value="UniProtKB-EC"/>
</dbReference>
<dbReference type="CDD" id="cd09008">
    <property type="entry name" value="MTAN"/>
    <property type="match status" value="1"/>
</dbReference>
<protein>
    <recommendedName>
        <fullName evidence="2">adenosylhomocysteine nucleosidase</fullName>
        <ecNumber evidence="2">3.2.2.9</ecNumber>
    </recommendedName>
</protein>
<reference evidence="7 8" key="1">
    <citation type="submission" date="2016-10" db="EMBL/GenBank/DDBJ databases">
        <authorList>
            <person name="de Groot N.N."/>
        </authorList>
    </citation>
    <scope>NUCLEOTIDE SEQUENCE [LARGE SCALE GENOMIC DNA]</scope>
    <source>
        <strain evidence="7 8">KH2T6</strain>
    </source>
</reference>